<dbReference type="Proteomes" id="UP000293852">
    <property type="component" value="Unassembled WGS sequence"/>
</dbReference>
<accession>A0A4Q7M408</accession>
<dbReference type="RefSeq" id="WP_165399844.1">
    <property type="nucleotide sequence ID" value="NZ_SGWX01000001.1"/>
</dbReference>
<evidence type="ECO:0000313" key="1">
    <source>
        <dbReference type="EMBL" id="RZS60709.1"/>
    </source>
</evidence>
<name>A0A4Q7M408_9MICO</name>
<dbReference type="AlphaFoldDB" id="A0A4Q7M408"/>
<organism evidence="1 2">
    <name type="scientific">Xylanimonas ulmi</name>
    <dbReference type="NCBI Taxonomy" id="228973"/>
    <lineage>
        <taxon>Bacteria</taxon>
        <taxon>Bacillati</taxon>
        <taxon>Actinomycetota</taxon>
        <taxon>Actinomycetes</taxon>
        <taxon>Micrococcales</taxon>
        <taxon>Promicromonosporaceae</taxon>
        <taxon>Xylanimonas</taxon>
    </lineage>
</organism>
<proteinExistence type="predicted"/>
<sequence>MFDAEGLAELDAMFYRVAGRWPERPALDPVLRAKARELAEVLLEHDEP</sequence>
<reference evidence="1 2" key="1">
    <citation type="submission" date="2019-02" db="EMBL/GenBank/DDBJ databases">
        <title>Sequencing the genomes of 1000 actinobacteria strains.</title>
        <authorList>
            <person name="Klenk H.-P."/>
        </authorList>
    </citation>
    <scope>NUCLEOTIDE SEQUENCE [LARGE SCALE GENOMIC DNA]</scope>
    <source>
        <strain evidence="1 2">DSM 16932</strain>
    </source>
</reference>
<dbReference type="EMBL" id="SGWX01000001">
    <property type="protein sequence ID" value="RZS60709.1"/>
    <property type="molecule type" value="Genomic_DNA"/>
</dbReference>
<comment type="caution">
    <text evidence="1">The sequence shown here is derived from an EMBL/GenBank/DDBJ whole genome shotgun (WGS) entry which is preliminary data.</text>
</comment>
<evidence type="ECO:0000313" key="2">
    <source>
        <dbReference type="Proteomes" id="UP000293852"/>
    </source>
</evidence>
<gene>
    <name evidence="1" type="ORF">EV386_0984</name>
</gene>
<keyword evidence="2" id="KW-1185">Reference proteome</keyword>
<protein>
    <submittedName>
        <fullName evidence="1">Uncharacterized protein</fullName>
    </submittedName>
</protein>